<evidence type="ECO:0000313" key="1">
    <source>
        <dbReference type="Proteomes" id="UP000887579"/>
    </source>
</evidence>
<accession>A0AC34FJA2</accession>
<proteinExistence type="predicted"/>
<evidence type="ECO:0000313" key="2">
    <source>
        <dbReference type="WBParaSite" id="ES5_v2.g17312.t1"/>
    </source>
</evidence>
<organism evidence="1 2">
    <name type="scientific">Panagrolaimus sp. ES5</name>
    <dbReference type="NCBI Taxonomy" id="591445"/>
    <lineage>
        <taxon>Eukaryota</taxon>
        <taxon>Metazoa</taxon>
        <taxon>Ecdysozoa</taxon>
        <taxon>Nematoda</taxon>
        <taxon>Chromadorea</taxon>
        <taxon>Rhabditida</taxon>
        <taxon>Tylenchina</taxon>
        <taxon>Panagrolaimomorpha</taxon>
        <taxon>Panagrolaimoidea</taxon>
        <taxon>Panagrolaimidae</taxon>
        <taxon>Panagrolaimus</taxon>
    </lineage>
</organism>
<dbReference type="Proteomes" id="UP000887579">
    <property type="component" value="Unplaced"/>
</dbReference>
<protein>
    <submittedName>
        <fullName evidence="2">Uncharacterized protein</fullName>
    </submittedName>
</protein>
<dbReference type="WBParaSite" id="ES5_v2.g17312.t1">
    <property type="protein sequence ID" value="ES5_v2.g17312.t1"/>
    <property type="gene ID" value="ES5_v2.g17312"/>
</dbReference>
<reference evidence="2" key="1">
    <citation type="submission" date="2022-11" db="UniProtKB">
        <authorList>
            <consortium name="WormBaseParasite"/>
        </authorList>
    </citation>
    <scope>IDENTIFICATION</scope>
</reference>
<name>A0AC34FJA2_9BILA</name>
<sequence length="118" mass="12585">MEHTYEKTVIKPAHPAPTTTMHEKNTVVHTEKPATGEIDNLAAEQQAAGGILESVKAAAMAGVETVKDGKAGEGIKEAAVNFKEDVKDGAHALKDTAKDALEDVKIEANRMTQPEPNR</sequence>